<evidence type="ECO:0000259" key="1">
    <source>
        <dbReference type="Pfam" id="PF14432"/>
    </source>
</evidence>
<reference evidence="2" key="1">
    <citation type="submission" date="2011-07" db="EMBL/GenBank/DDBJ databases">
        <title>Nuclear DYW-type PPR gene families diversify with increasing RNA editing frequencies in liverwort and moss mitochondria.</title>
        <authorList>
            <person name="Rudinger M."/>
            <person name="Volkmar U."/>
            <person name="Lenz H."/>
            <person name="Groth-Malonek M."/>
            <person name="Knoop V."/>
        </authorList>
    </citation>
    <scope>NUCLEOTIDE SEQUENCE</scope>
</reference>
<feature type="non-terminal residue" evidence="2">
    <location>
        <position position="1"/>
    </location>
</feature>
<gene>
    <name evidence="2" type="primary">PPR</name>
</gene>
<dbReference type="EMBL" id="JN204550">
    <property type="protein sequence ID" value="AEU08441.1"/>
    <property type="molecule type" value="Genomic_DNA"/>
</dbReference>
<dbReference type="Pfam" id="PF14432">
    <property type="entry name" value="DYW_deaminase"/>
    <property type="match status" value="1"/>
</dbReference>
<feature type="non-terminal residue" evidence="2">
    <location>
        <position position="152"/>
    </location>
</feature>
<accession>G9FSU9</accession>
<organism evidence="2">
    <name type="scientific">Takakia lepidozioides</name>
    <name type="common">Moss</name>
    <dbReference type="NCBI Taxonomy" id="37425"/>
    <lineage>
        <taxon>Eukaryota</taxon>
        <taxon>Viridiplantae</taxon>
        <taxon>Streptophyta</taxon>
        <taxon>Embryophyta</taxon>
        <taxon>Bryophyta</taxon>
        <taxon>Takakiophytina</taxon>
        <taxon>Takakiopsida</taxon>
        <taxon>Takakiales</taxon>
        <taxon>Takakiaceae</taxon>
        <taxon>Takakia</taxon>
    </lineage>
</organism>
<feature type="domain" description="DYW" evidence="1">
    <location>
        <begin position="67"/>
        <end position="151"/>
    </location>
</feature>
<evidence type="ECO:0000313" key="2">
    <source>
        <dbReference type="EMBL" id="AEU08441.1"/>
    </source>
</evidence>
<dbReference type="GO" id="GO:0008270">
    <property type="term" value="F:zinc ion binding"/>
    <property type="evidence" value="ECO:0007669"/>
    <property type="project" value="InterPro"/>
</dbReference>
<sequence>AAAGRWDDSAKVRKMMKVRGVRKEPGRCCIEVGNSMHTFVVDDKLHPKIKKIHAELRRLSGQMKEAGYVPDTRFVLHDVGEEQKEFSLCHHSEKLAIGFGLISTAPRTPLRLIKNLRVCGDCHTSTKFISKIVGRAIVVRDANRFHHFEDGV</sequence>
<dbReference type="AlphaFoldDB" id="G9FSU9"/>
<protein>
    <submittedName>
        <fullName evidence="2">Pentatricopeptide repeat protein</fullName>
    </submittedName>
</protein>
<name>G9FSU9_TAKLE</name>
<proteinExistence type="predicted"/>
<dbReference type="InterPro" id="IPR032867">
    <property type="entry name" value="DYW_dom"/>
</dbReference>